<feature type="region of interest" description="Disordered" evidence="1">
    <location>
        <begin position="105"/>
        <end position="235"/>
    </location>
</feature>
<evidence type="ECO:0000313" key="2">
    <source>
        <dbReference type="EMBL" id="CAG8647101.1"/>
    </source>
</evidence>
<dbReference type="Proteomes" id="UP000789572">
    <property type="component" value="Unassembled WGS sequence"/>
</dbReference>
<comment type="caution">
    <text evidence="2">The sequence shown here is derived from an EMBL/GenBank/DDBJ whole genome shotgun (WGS) entry which is preliminary data.</text>
</comment>
<dbReference type="OrthoDB" id="2874176at2759"/>
<name>A0A9N9DN85_9GLOM</name>
<gene>
    <name evidence="2" type="ORF">POCULU_LOCUS9743</name>
</gene>
<accession>A0A9N9DN85</accession>
<protein>
    <submittedName>
        <fullName evidence="2">2209_t:CDS:1</fullName>
    </submittedName>
</protein>
<evidence type="ECO:0000256" key="1">
    <source>
        <dbReference type="SAM" id="MobiDB-lite"/>
    </source>
</evidence>
<dbReference type="AlphaFoldDB" id="A0A9N9DN85"/>
<organism evidence="2 3">
    <name type="scientific">Paraglomus occultum</name>
    <dbReference type="NCBI Taxonomy" id="144539"/>
    <lineage>
        <taxon>Eukaryota</taxon>
        <taxon>Fungi</taxon>
        <taxon>Fungi incertae sedis</taxon>
        <taxon>Mucoromycota</taxon>
        <taxon>Glomeromycotina</taxon>
        <taxon>Glomeromycetes</taxon>
        <taxon>Paraglomerales</taxon>
        <taxon>Paraglomeraceae</taxon>
        <taxon>Paraglomus</taxon>
    </lineage>
</organism>
<reference evidence="2" key="1">
    <citation type="submission" date="2021-06" db="EMBL/GenBank/DDBJ databases">
        <authorList>
            <person name="Kallberg Y."/>
            <person name="Tangrot J."/>
            <person name="Rosling A."/>
        </authorList>
    </citation>
    <scope>NUCLEOTIDE SEQUENCE</scope>
    <source>
        <strain evidence="2">IA702</strain>
    </source>
</reference>
<sequence length="235" mass="26539">MSVPAQTRSYSTSDIRRGTVPDEPSMETLLQQAINERNFLRQQNDQLWKIIEKQKTVINNLQKDNQKLVYERDRRYSKLKDPDVQNRPESIQEDPKRMSEVTLVNNENGTVTTLPIQDKGIAESPTAYNSNSIEPVNQLSSQRLGSTSDEGAQASDENVQQRPEPQQPSQLPTEASVQSSEQLLIDEQDNHKSEIEQQDKPQSQNTGDQMDPVTNSLPALPQIDNSQDDKTAIDP</sequence>
<feature type="non-terminal residue" evidence="2">
    <location>
        <position position="235"/>
    </location>
</feature>
<feature type="compositionally biased region" description="Basic and acidic residues" evidence="1">
    <location>
        <begin position="188"/>
        <end position="199"/>
    </location>
</feature>
<dbReference type="EMBL" id="CAJVPJ010003984">
    <property type="protein sequence ID" value="CAG8647101.1"/>
    <property type="molecule type" value="Genomic_DNA"/>
</dbReference>
<evidence type="ECO:0000313" key="3">
    <source>
        <dbReference type="Proteomes" id="UP000789572"/>
    </source>
</evidence>
<feature type="compositionally biased region" description="Polar residues" evidence="1">
    <location>
        <begin position="200"/>
        <end position="217"/>
    </location>
</feature>
<feature type="region of interest" description="Disordered" evidence="1">
    <location>
        <begin position="1"/>
        <end position="23"/>
    </location>
</feature>
<keyword evidence="3" id="KW-1185">Reference proteome</keyword>
<feature type="region of interest" description="Disordered" evidence="1">
    <location>
        <begin position="79"/>
        <end position="98"/>
    </location>
</feature>
<proteinExistence type="predicted"/>
<feature type="compositionally biased region" description="Polar residues" evidence="1">
    <location>
        <begin position="1"/>
        <end position="13"/>
    </location>
</feature>
<feature type="compositionally biased region" description="Polar residues" evidence="1">
    <location>
        <begin position="105"/>
        <end position="115"/>
    </location>
</feature>
<feature type="compositionally biased region" description="Polar residues" evidence="1">
    <location>
        <begin position="126"/>
        <end position="182"/>
    </location>
</feature>